<dbReference type="SUPFAM" id="SSF53448">
    <property type="entry name" value="Nucleotide-diphospho-sugar transferases"/>
    <property type="match status" value="1"/>
</dbReference>
<comment type="subcellular location">
    <subcellularLocation>
        <location evidence="1">Membrane</location>
        <topology evidence="1">Multi-pass membrane protein</topology>
    </subcellularLocation>
</comment>
<dbReference type="RefSeq" id="WP_042060276.1">
    <property type="nucleotide sequence ID" value="NZ_BAND01000085.1"/>
</dbReference>
<keyword evidence="10" id="KW-1185">Reference proteome</keyword>
<reference evidence="10" key="1">
    <citation type="journal article" date="2014" name="FEMS Microbiol. Lett.">
        <title>Draft Genomic DNA Sequence of the Facultatively Methylotrophic Bacterium Acidomonas methanolica type strain MB58.</title>
        <authorList>
            <person name="Higashiura N."/>
            <person name="Hadano H."/>
            <person name="Hirakawa H."/>
            <person name="Matsutani M."/>
            <person name="Takabe S."/>
            <person name="Matsushita K."/>
            <person name="Azuma Y."/>
        </authorList>
    </citation>
    <scope>NUCLEOTIDE SEQUENCE [LARGE SCALE GENOMIC DNA]</scope>
    <source>
        <strain evidence="10">MB58</strain>
    </source>
</reference>
<dbReference type="Gene3D" id="3.90.550.10">
    <property type="entry name" value="Spore Coat Polysaccharide Biosynthesis Protein SpsA, Chain A"/>
    <property type="match status" value="1"/>
</dbReference>
<evidence type="ECO:0000256" key="5">
    <source>
        <dbReference type="ARBA" id="ARBA00022679"/>
    </source>
</evidence>
<evidence type="ECO:0000256" key="7">
    <source>
        <dbReference type="ARBA" id="ARBA00022989"/>
    </source>
</evidence>
<dbReference type="AlphaFoldDB" id="A0A023D6V7"/>
<dbReference type="InterPro" id="IPR017835">
    <property type="entry name" value="Hopen-assoc_HpnI"/>
</dbReference>
<dbReference type="GO" id="GO:0006679">
    <property type="term" value="P:glucosylceramide biosynthetic process"/>
    <property type="evidence" value="ECO:0007669"/>
    <property type="project" value="TreeGrafter"/>
</dbReference>
<dbReference type="CDD" id="cd02520">
    <property type="entry name" value="Glucosylceramide_synthase"/>
    <property type="match status" value="1"/>
</dbReference>
<organism evidence="9 10">
    <name type="scientific">Acidomonas methanolica NBRC 104435</name>
    <dbReference type="NCBI Taxonomy" id="1231351"/>
    <lineage>
        <taxon>Bacteria</taxon>
        <taxon>Pseudomonadati</taxon>
        <taxon>Pseudomonadota</taxon>
        <taxon>Alphaproteobacteria</taxon>
        <taxon>Acetobacterales</taxon>
        <taxon>Acetobacteraceae</taxon>
        <taxon>Acidomonas</taxon>
    </lineage>
</organism>
<comment type="caution">
    <text evidence="9">The sequence shown here is derived from an EMBL/GenBank/DDBJ whole genome shotgun (WGS) entry which is preliminary data.</text>
</comment>
<evidence type="ECO:0000256" key="3">
    <source>
        <dbReference type="ARBA" id="ARBA00004991"/>
    </source>
</evidence>
<evidence type="ECO:0000313" key="10">
    <source>
        <dbReference type="Proteomes" id="UP000019760"/>
    </source>
</evidence>
<evidence type="ECO:0000256" key="8">
    <source>
        <dbReference type="ARBA" id="ARBA00023136"/>
    </source>
</evidence>
<evidence type="ECO:0000256" key="6">
    <source>
        <dbReference type="ARBA" id="ARBA00022692"/>
    </source>
</evidence>
<reference evidence="9 10" key="2">
    <citation type="journal article" date="2014" name="FEMS Microbiol. Lett.">
        <title>Draft genomic DNA sequence of the facultatively methylotrophic bacterium Acidomonas methanolica type strain MB58.</title>
        <authorList>
            <person name="Higashiura N."/>
            <person name="Hadano H."/>
            <person name="Hirakawa H."/>
            <person name="Matsutani M."/>
            <person name="Takabe S."/>
            <person name="Matsushita K."/>
            <person name="Azuma Y."/>
        </authorList>
    </citation>
    <scope>NUCLEOTIDE SEQUENCE [LARGE SCALE GENOMIC DNA]</scope>
    <source>
        <strain evidence="9 10">MB58</strain>
    </source>
</reference>
<dbReference type="InterPro" id="IPR029044">
    <property type="entry name" value="Nucleotide-diphossugar_trans"/>
</dbReference>
<evidence type="ECO:0000256" key="1">
    <source>
        <dbReference type="ARBA" id="ARBA00004141"/>
    </source>
</evidence>
<keyword evidence="6" id="KW-0812">Transmembrane</keyword>
<gene>
    <name evidence="9" type="ORF">Amme_085_030</name>
</gene>
<keyword evidence="8" id="KW-0472">Membrane</keyword>
<dbReference type="PANTHER" id="PTHR12726">
    <property type="entry name" value="CERAMIDE GLUCOSYLTRANSFERASE"/>
    <property type="match status" value="1"/>
</dbReference>
<proteinExistence type="predicted"/>
<dbReference type="Proteomes" id="UP000019760">
    <property type="component" value="Unassembled WGS sequence"/>
</dbReference>
<evidence type="ECO:0000256" key="2">
    <source>
        <dbReference type="ARBA" id="ARBA00004760"/>
    </source>
</evidence>
<name>A0A023D6V7_ACIMT</name>
<dbReference type="EMBL" id="BAND01000085">
    <property type="protein sequence ID" value="GAJ29902.1"/>
    <property type="molecule type" value="Genomic_DNA"/>
</dbReference>
<keyword evidence="4" id="KW-0328">Glycosyltransferase</keyword>
<sequence>MSVLTTLLGSFAGGVALAGCAQAVCGAFLLGRFRRAERRPVTPDAPWPPVTVLKPLHGDEPMLEEALESFCRQDYPDFQIIFGVQRPDDPAIAVVRRLQQRFPALALDLVIDSTMHGINHKVGNLINMYGHARHDILVISDSDIHAPPDYLRDVVATLGKPSVGLVTTLYAGLPASRTLVRGWSAYQINQNFLPGVMMSRLLGRRDCLGATMALRRETLERIGGLDALVTHVADDAVLGRAVRDLGLDVELAPCMTWTTTAESSFREMFEHELRWGRTVKNVEPVGYGLSAIQLPLFWASVMLACFNFSREAFQLFLAIWLVRALAAIWVDLCVSQVDPLLILLQPLREWLSALVMVGSARGQRVEWRGQTLHIGRHTPVTNLRHPLEPGD</sequence>
<protein>
    <submittedName>
        <fullName evidence="9">Ceramide glucosyltransferase</fullName>
    </submittedName>
</protein>
<keyword evidence="5 9" id="KW-0808">Transferase</keyword>
<keyword evidence="7" id="KW-1133">Transmembrane helix</keyword>
<dbReference type="InterPro" id="IPR025993">
    <property type="entry name" value="Ceramide_glucosylTrfase"/>
</dbReference>
<dbReference type="GO" id="GO:0008120">
    <property type="term" value="F:ceramide glucosyltransferase activity"/>
    <property type="evidence" value="ECO:0007669"/>
    <property type="project" value="TreeGrafter"/>
</dbReference>
<dbReference type="GO" id="GO:0016020">
    <property type="term" value="C:membrane"/>
    <property type="evidence" value="ECO:0007669"/>
    <property type="project" value="UniProtKB-SubCell"/>
</dbReference>
<accession>A0A023D6V7</accession>
<evidence type="ECO:0000313" key="9">
    <source>
        <dbReference type="EMBL" id="GAJ29902.1"/>
    </source>
</evidence>
<dbReference type="PANTHER" id="PTHR12726:SF0">
    <property type="entry name" value="CERAMIDE GLUCOSYLTRANSFERASE"/>
    <property type="match status" value="1"/>
</dbReference>
<dbReference type="NCBIfam" id="TIGR03472">
    <property type="entry name" value="HpnI"/>
    <property type="match status" value="1"/>
</dbReference>
<comment type="pathway">
    <text evidence="3">Sphingolipid metabolism.</text>
</comment>
<comment type="pathway">
    <text evidence="2">Lipid metabolism; sphingolipid metabolism.</text>
</comment>
<dbReference type="Pfam" id="PF13506">
    <property type="entry name" value="Glyco_transf_21"/>
    <property type="match status" value="1"/>
</dbReference>
<evidence type="ECO:0000256" key="4">
    <source>
        <dbReference type="ARBA" id="ARBA00022676"/>
    </source>
</evidence>